<evidence type="ECO:0000313" key="4">
    <source>
        <dbReference type="EMBL" id="OGN13598.1"/>
    </source>
</evidence>
<dbReference type="AlphaFoldDB" id="A0A1F8FM24"/>
<organism evidence="4 5">
    <name type="scientific">Candidatus Yanofskybacteria bacterium RIFCSPHIGHO2_02_FULL_43_15c</name>
    <dbReference type="NCBI Taxonomy" id="1802679"/>
    <lineage>
        <taxon>Bacteria</taxon>
        <taxon>Candidatus Yanofskyibacteriota</taxon>
    </lineage>
</organism>
<dbReference type="SUPFAM" id="SSF53271">
    <property type="entry name" value="PRTase-like"/>
    <property type="match status" value="1"/>
</dbReference>
<evidence type="ECO:0000256" key="1">
    <source>
        <dbReference type="ARBA" id="ARBA00008007"/>
    </source>
</evidence>
<protein>
    <recommendedName>
        <fullName evidence="6">Phosphoribosyltransferase domain-containing protein</fullName>
    </recommendedName>
</protein>
<accession>A0A1F8FM24</accession>
<dbReference type="InterPro" id="IPR029057">
    <property type="entry name" value="PRTase-like"/>
</dbReference>
<dbReference type="Proteomes" id="UP000178197">
    <property type="component" value="Unassembled WGS sequence"/>
</dbReference>
<feature type="domain" description="Phosphoribosyltransferase" evidence="2">
    <location>
        <begin position="157"/>
        <end position="246"/>
    </location>
</feature>
<dbReference type="EMBL" id="MGJT01000004">
    <property type="protein sequence ID" value="OGN13598.1"/>
    <property type="molecule type" value="Genomic_DNA"/>
</dbReference>
<evidence type="ECO:0000259" key="2">
    <source>
        <dbReference type="Pfam" id="PF00156"/>
    </source>
</evidence>
<dbReference type="Pfam" id="PF00156">
    <property type="entry name" value="Pribosyltran"/>
    <property type="match status" value="1"/>
</dbReference>
<comment type="caution">
    <text evidence="4">The sequence shown here is derived from an EMBL/GenBank/DDBJ whole genome shotgun (WGS) entry which is preliminary data.</text>
</comment>
<evidence type="ECO:0000259" key="3">
    <source>
        <dbReference type="Pfam" id="PF18912"/>
    </source>
</evidence>
<evidence type="ECO:0000313" key="5">
    <source>
        <dbReference type="Proteomes" id="UP000178197"/>
    </source>
</evidence>
<gene>
    <name evidence="4" type="ORF">A3C71_02140</name>
</gene>
<reference evidence="4 5" key="1">
    <citation type="journal article" date="2016" name="Nat. Commun.">
        <title>Thousands of microbial genomes shed light on interconnected biogeochemical processes in an aquifer system.</title>
        <authorList>
            <person name="Anantharaman K."/>
            <person name="Brown C.T."/>
            <person name="Hug L.A."/>
            <person name="Sharon I."/>
            <person name="Castelle C.J."/>
            <person name="Probst A.J."/>
            <person name="Thomas B.C."/>
            <person name="Singh A."/>
            <person name="Wilkins M.J."/>
            <person name="Karaoz U."/>
            <person name="Brodie E.L."/>
            <person name="Williams K.H."/>
            <person name="Hubbard S.S."/>
            <person name="Banfield J.F."/>
        </authorList>
    </citation>
    <scope>NUCLEOTIDE SEQUENCE [LARGE SCALE GENOMIC DNA]</scope>
</reference>
<dbReference type="InterPro" id="IPR044005">
    <property type="entry name" value="DZR_2"/>
</dbReference>
<comment type="similarity">
    <text evidence="1">Belongs to the ComF/GntX family.</text>
</comment>
<dbReference type="CDD" id="cd06223">
    <property type="entry name" value="PRTases_typeI"/>
    <property type="match status" value="1"/>
</dbReference>
<feature type="domain" description="Double zinc ribbon" evidence="3">
    <location>
        <begin position="13"/>
        <end position="72"/>
    </location>
</feature>
<dbReference type="InterPro" id="IPR000836">
    <property type="entry name" value="PRTase_dom"/>
</dbReference>
<dbReference type="Gene3D" id="3.40.50.2020">
    <property type="match status" value="1"/>
</dbReference>
<dbReference type="PANTHER" id="PTHR47505:SF1">
    <property type="entry name" value="DNA UTILIZATION PROTEIN YHGH"/>
    <property type="match status" value="1"/>
</dbReference>
<evidence type="ECO:0008006" key="6">
    <source>
        <dbReference type="Google" id="ProtNLM"/>
    </source>
</evidence>
<dbReference type="Pfam" id="PF18912">
    <property type="entry name" value="DZR_2"/>
    <property type="match status" value="1"/>
</dbReference>
<name>A0A1F8FM24_9BACT</name>
<proteinExistence type="inferred from homology"/>
<sequence>MSKLSIAPIKNFFLDLLFPVRCLICLKSSPPTEGQEDYVCSSCLEKVKFKVEPECTFCSSRSLNGQTCPFCRQDHYLDFLWAAADYEEPIVKKALWAFKYRFIKDLQMPLANLLEDYLRRKKIDKLLENYHQQILLVPIPLHQRRFNWRSYNQSQLLAQSLAKKFNLKMENNVLLRLKHKTPQAELKDKRERTRNSKNIFACPRSDLVQGKVVILVDDISTTGSTLDEAARILKKSGAEKVIGLVVAKG</sequence>
<dbReference type="PANTHER" id="PTHR47505">
    <property type="entry name" value="DNA UTILIZATION PROTEIN YHGH"/>
    <property type="match status" value="1"/>
</dbReference>
<dbReference type="InterPro" id="IPR051910">
    <property type="entry name" value="ComF/GntX_DNA_util-trans"/>
</dbReference>